<name>A0A7R8X7R6_9CRUS</name>
<keyword evidence="2 10" id="KW-0444">Lipid biosynthesis</keyword>
<organism evidence="11">
    <name type="scientific">Darwinula stevensoni</name>
    <dbReference type="NCBI Taxonomy" id="69355"/>
    <lineage>
        <taxon>Eukaryota</taxon>
        <taxon>Metazoa</taxon>
        <taxon>Ecdysozoa</taxon>
        <taxon>Arthropoda</taxon>
        <taxon>Crustacea</taxon>
        <taxon>Oligostraca</taxon>
        <taxon>Ostracoda</taxon>
        <taxon>Podocopa</taxon>
        <taxon>Podocopida</taxon>
        <taxon>Darwinulocopina</taxon>
        <taxon>Darwinuloidea</taxon>
        <taxon>Darwinulidae</taxon>
        <taxon>Darwinula</taxon>
    </lineage>
</organism>
<dbReference type="GO" id="GO:0005789">
    <property type="term" value="C:endoplasmic reticulum membrane"/>
    <property type="evidence" value="ECO:0007669"/>
    <property type="project" value="TreeGrafter"/>
</dbReference>
<dbReference type="Pfam" id="PF01151">
    <property type="entry name" value="ELO"/>
    <property type="match status" value="1"/>
</dbReference>
<dbReference type="EMBL" id="LR900173">
    <property type="protein sequence ID" value="CAD7244538.1"/>
    <property type="molecule type" value="Genomic_DNA"/>
</dbReference>
<feature type="transmembrane region" description="Helical" evidence="10">
    <location>
        <begin position="199"/>
        <end position="218"/>
    </location>
</feature>
<dbReference type="InterPro" id="IPR030457">
    <property type="entry name" value="ELO_CS"/>
</dbReference>
<feature type="transmembrane region" description="Helical" evidence="10">
    <location>
        <begin position="55"/>
        <end position="77"/>
    </location>
</feature>
<keyword evidence="12" id="KW-1185">Reference proteome</keyword>
<keyword evidence="8 10" id="KW-0472">Membrane</keyword>
<dbReference type="EMBL" id="CAJPEV010000656">
    <property type="protein sequence ID" value="CAG0887315.1"/>
    <property type="molecule type" value="Genomic_DNA"/>
</dbReference>
<dbReference type="EC" id="2.3.1.199" evidence="10"/>
<reference evidence="11" key="1">
    <citation type="submission" date="2020-11" db="EMBL/GenBank/DDBJ databases">
        <authorList>
            <person name="Tran Van P."/>
        </authorList>
    </citation>
    <scope>NUCLEOTIDE SEQUENCE</scope>
</reference>
<dbReference type="PROSITE" id="PS01188">
    <property type="entry name" value="ELO"/>
    <property type="match status" value="1"/>
</dbReference>
<feature type="transmembrane region" description="Helical" evidence="10">
    <location>
        <begin position="230"/>
        <end position="248"/>
    </location>
</feature>
<evidence type="ECO:0000313" key="11">
    <source>
        <dbReference type="EMBL" id="CAD7244538.1"/>
    </source>
</evidence>
<evidence type="ECO:0000256" key="1">
    <source>
        <dbReference type="ARBA" id="ARBA00004141"/>
    </source>
</evidence>
<comment type="similarity">
    <text evidence="10">Belongs to the ELO family.</text>
</comment>
<evidence type="ECO:0000256" key="3">
    <source>
        <dbReference type="ARBA" id="ARBA00022679"/>
    </source>
</evidence>
<dbReference type="OrthoDB" id="10259681at2759"/>
<keyword evidence="9 10" id="KW-0275">Fatty acid biosynthesis</keyword>
<dbReference type="GO" id="GO:0019367">
    <property type="term" value="P:fatty acid elongation, saturated fatty acid"/>
    <property type="evidence" value="ECO:0007669"/>
    <property type="project" value="TreeGrafter"/>
</dbReference>
<evidence type="ECO:0000256" key="8">
    <source>
        <dbReference type="ARBA" id="ARBA00023136"/>
    </source>
</evidence>
<comment type="catalytic activity">
    <reaction evidence="10">
        <text>a very-long-chain acyl-CoA + malonyl-CoA + H(+) = a very-long-chain 3-oxoacyl-CoA + CO2 + CoA</text>
        <dbReference type="Rhea" id="RHEA:32727"/>
        <dbReference type="ChEBI" id="CHEBI:15378"/>
        <dbReference type="ChEBI" id="CHEBI:16526"/>
        <dbReference type="ChEBI" id="CHEBI:57287"/>
        <dbReference type="ChEBI" id="CHEBI:57384"/>
        <dbReference type="ChEBI" id="CHEBI:90725"/>
        <dbReference type="ChEBI" id="CHEBI:90736"/>
        <dbReference type="EC" id="2.3.1.199"/>
    </reaction>
</comment>
<accession>A0A7R8X7R6</accession>
<evidence type="ECO:0000256" key="4">
    <source>
        <dbReference type="ARBA" id="ARBA00022692"/>
    </source>
</evidence>
<evidence type="ECO:0000256" key="2">
    <source>
        <dbReference type="ARBA" id="ARBA00022516"/>
    </source>
</evidence>
<evidence type="ECO:0000256" key="10">
    <source>
        <dbReference type="RuleBase" id="RU361115"/>
    </source>
</evidence>
<dbReference type="GO" id="GO:0034625">
    <property type="term" value="P:fatty acid elongation, monounsaturated fatty acid"/>
    <property type="evidence" value="ECO:0007669"/>
    <property type="project" value="TreeGrafter"/>
</dbReference>
<feature type="transmembrane region" description="Helical" evidence="10">
    <location>
        <begin position="135"/>
        <end position="155"/>
    </location>
</feature>
<keyword evidence="7 10" id="KW-0443">Lipid metabolism</keyword>
<evidence type="ECO:0000256" key="9">
    <source>
        <dbReference type="ARBA" id="ARBA00023160"/>
    </source>
</evidence>
<dbReference type="PANTHER" id="PTHR11157:SF17">
    <property type="entry name" value="ELONGATION OF VERY LONG CHAIN FATTY ACIDS PROTEIN 6"/>
    <property type="match status" value="1"/>
</dbReference>
<feature type="transmembrane region" description="Helical" evidence="10">
    <location>
        <begin position="167"/>
        <end position="187"/>
    </location>
</feature>
<evidence type="ECO:0000313" key="12">
    <source>
        <dbReference type="Proteomes" id="UP000677054"/>
    </source>
</evidence>
<feature type="transmembrane region" description="Helical" evidence="10">
    <location>
        <begin position="25"/>
        <end position="43"/>
    </location>
</feature>
<gene>
    <name evidence="11" type="ORF">DSTB1V02_LOCUS4432</name>
</gene>
<keyword evidence="3 10" id="KW-0808">Transferase</keyword>
<proteinExistence type="inferred from homology"/>
<keyword evidence="5 10" id="KW-0276">Fatty acid metabolism</keyword>
<dbReference type="InterPro" id="IPR002076">
    <property type="entry name" value="ELO_fam"/>
</dbReference>
<keyword evidence="4 10" id="KW-0812">Transmembrane</keyword>
<dbReference type="PANTHER" id="PTHR11157">
    <property type="entry name" value="FATTY ACID ACYL TRANSFERASE-RELATED"/>
    <property type="match status" value="1"/>
</dbReference>
<dbReference type="Proteomes" id="UP000677054">
    <property type="component" value="Unassembled WGS sequence"/>
</dbReference>
<dbReference type="GO" id="GO:0030148">
    <property type="term" value="P:sphingolipid biosynthetic process"/>
    <property type="evidence" value="ECO:0007669"/>
    <property type="project" value="TreeGrafter"/>
</dbReference>
<evidence type="ECO:0000256" key="6">
    <source>
        <dbReference type="ARBA" id="ARBA00022989"/>
    </source>
</evidence>
<comment type="subcellular location">
    <subcellularLocation>
        <location evidence="1">Membrane</location>
        <topology evidence="1">Multi-pass membrane protein</topology>
    </subcellularLocation>
</comment>
<dbReference type="GO" id="GO:0042761">
    <property type="term" value="P:very long-chain fatty acid biosynthetic process"/>
    <property type="evidence" value="ECO:0007669"/>
    <property type="project" value="TreeGrafter"/>
</dbReference>
<keyword evidence="6 10" id="KW-1133">Transmembrane helix</keyword>
<evidence type="ECO:0000256" key="7">
    <source>
        <dbReference type="ARBA" id="ARBA00023098"/>
    </source>
</evidence>
<sequence length="258" mass="29515">MSAPLLFPFEAGNEPETTLKWIQSYYPFTYPIAIVYLLLIWVLQRWMRSLSPYRLTVALFVWNAGMAAFSAVGAIRINEELIRVASGSGFHATICSNSYLYDPITNYWSYLFVVSKIVELGDTIFLVLRKKPVRFIHWFHHAIVVPFSAYGVGGLMSTGRWFGGLNYFVHTIMYTYFALTTLGFAFARFVPLFITSLQVLQMFLATFATFWTLFALMVGLDCDVTPTNASVSSAVYLFFVILFLKYFLGSLKQRSKRE</sequence>
<feature type="transmembrane region" description="Helical" evidence="10">
    <location>
        <begin position="107"/>
        <end position="128"/>
    </location>
</feature>
<protein>
    <recommendedName>
        <fullName evidence="10">Elongation of very long chain fatty acids protein</fullName>
        <ecNumber evidence="10">2.3.1.199</ecNumber>
    </recommendedName>
    <alternativeName>
        <fullName evidence="10">Very-long-chain 3-oxoacyl-CoA synthase</fullName>
    </alternativeName>
</protein>
<dbReference type="GO" id="GO:0034626">
    <property type="term" value="P:fatty acid elongation, polyunsaturated fatty acid"/>
    <property type="evidence" value="ECO:0007669"/>
    <property type="project" value="TreeGrafter"/>
</dbReference>
<evidence type="ECO:0000256" key="5">
    <source>
        <dbReference type="ARBA" id="ARBA00022832"/>
    </source>
</evidence>
<dbReference type="GO" id="GO:0009922">
    <property type="term" value="F:fatty acid elongase activity"/>
    <property type="evidence" value="ECO:0007669"/>
    <property type="project" value="UniProtKB-EC"/>
</dbReference>
<dbReference type="AlphaFoldDB" id="A0A7R8X7R6"/>